<accession>A0A6G1SAE5</accession>
<dbReference type="SFLD" id="SFLDG00358">
    <property type="entry name" value="Main_(cytGST)"/>
    <property type="match status" value="1"/>
</dbReference>
<comment type="similarity">
    <text evidence="4">Belongs to the GST superfamily. Zeta family.</text>
</comment>
<organism evidence="10">
    <name type="scientific">Aceria tosichella</name>
    <name type="common">wheat curl mite</name>
    <dbReference type="NCBI Taxonomy" id="561515"/>
    <lineage>
        <taxon>Eukaryota</taxon>
        <taxon>Metazoa</taxon>
        <taxon>Ecdysozoa</taxon>
        <taxon>Arthropoda</taxon>
        <taxon>Chelicerata</taxon>
        <taxon>Arachnida</taxon>
        <taxon>Acari</taxon>
        <taxon>Acariformes</taxon>
        <taxon>Trombidiformes</taxon>
        <taxon>Prostigmata</taxon>
        <taxon>Eupodina</taxon>
        <taxon>Eriophyoidea</taxon>
        <taxon>Eriophyidae</taxon>
        <taxon>Eriophyinae</taxon>
        <taxon>Aceriini</taxon>
        <taxon>Aceria</taxon>
    </lineage>
</organism>
<dbReference type="PANTHER" id="PTHR42673:SF4">
    <property type="entry name" value="MALEYLACETOACETATE ISOMERASE"/>
    <property type="match status" value="1"/>
</dbReference>
<dbReference type="AlphaFoldDB" id="A0A6G1SAE5"/>
<comment type="cofactor">
    <cofactor evidence="2">
        <name>glutathione</name>
        <dbReference type="ChEBI" id="CHEBI:57925"/>
    </cofactor>
</comment>
<name>A0A6G1SAE5_9ACAR</name>
<proteinExistence type="inferred from homology"/>
<evidence type="ECO:0000256" key="5">
    <source>
        <dbReference type="ARBA" id="ARBA00013199"/>
    </source>
</evidence>
<dbReference type="InterPro" id="IPR010987">
    <property type="entry name" value="Glutathione-S-Trfase_C-like"/>
</dbReference>
<dbReference type="Gene3D" id="3.40.30.10">
    <property type="entry name" value="Glutaredoxin"/>
    <property type="match status" value="1"/>
</dbReference>
<gene>
    <name evidence="10" type="ORF">g.15875</name>
</gene>
<dbReference type="GO" id="GO:0006749">
    <property type="term" value="P:glutathione metabolic process"/>
    <property type="evidence" value="ECO:0007669"/>
    <property type="project" value="TreeGrafter"/>
</dbReference>
<keyword evidence="7" id="KW-0585">Phenylalanine catabolism</keyword>
<dbReference type="EMBL" id="GGYP01002142">
    <property type="protein sequence ID" value="MDE46913.1"/>
    <property type="molecule type" value="Transcribed_RNA"/>
</dbReference>
<evidence type="ECO:0000259" key="9">
    <source>
        <dbReference type="PROSITE" id="PS50405"/>
    </source>
</evidence>
<dbReference type="EC" id="5.2.1.2" evidence="5"/>
<dbReference type="Gene3D" id="1.20.1050.10">
    <property type="match status" value="1"/>
</dbReference>
<dbReference type="Pfam" id="PF13409">
    <property type="entry name" value="GST_N_2"/>
    <property type="match status" value="1"/>
</dbReference>
<feature type="domain" description="GST N-terminal" evidence="8">
    <location>
        <begin position="7"/>
        <end position="93"/>
    </location>
</feature>
<dbReference type="PROSITE" id="PS50405">
    <property type="entry name" value="GST_CTER"/>
    <property type="match status" value="1"/>
</dbReference>
<evidence type="ECO:0000256" key="2">
    <source>
        <dbReference type="ARBA" id="ARBA00001955"/>
    </source>
</evidence>
<protein>
    <recommendedName>
        <fullName evidence="5">maleylacetoacetate isomerase</fullName>
        <ecNumber evidence="5">5.2.1.2</ecNumber>
    </recommendedName>
</protein>
<dbReference type="InterPro" id="IPR004045">
    <property type="entry name" value="Glutathione_S-Trfase_N"/>
</dbReference>
<evidence type="ECO:0000259" key="8">
    <source>
        <dbReference type="PROSITE" id="PS50404"/>
    </source>
</evidence>
<evidence type="ECO:0000256" key="4">
    <source>
        <dbReference type="ARBA" id="ARBA00010007"/>
    </source>
</evidence>
<reference evidence="10" key="1">
    <citation type="submission" date="2018-10" db="EMBL/GenBank/DDBJ databases">
        <title>Transcriptome assembly of Aceria tosichella (Wheat curl mite) Type 2.</title>
        <authorList>
            <person name="Scully E.D."/>
            <person name="Geib S.M."/>
            <person name="Palmer N.A."/>
            <person name="Gupta A.K."/>
            <person name="Sarath G."/>
            <person name="Tatineni S."/>
        </authorList>
    </citation>
    <scope>NUCLEOTIDE SEQUENCE</scope>
    <source>
        <strain evidence="10">LincolnNE</strain>
    </source>
</reference>
<comment type="catalytic activity">
    <reaction evidence="1">
        <text>4-maleylacetoacetate = 4-fumarylacetoacetate</text>
        <dbReference type="Rhea" id="RHEA:14817"/>
        <dbReference type="ChEBI" id="CHEBI:17105"/>
        <dbReference type="ChEBI" id="CHEBI:18034"/>
        <dbReference type="EC" id="5.2.1.2"/>
    </reaction>
</comment>
<dbReference type="NCBIfam" id="TIGR01262">
    <property type="entry name" value="maiA"/>
    <property type="match status" value="1"/>
</dbReference>
<dbReference type="InterPro" id="IPR040079">
    <property type="entry name" value="Glutathione_S-Trfase"/>
</dbReference>
<dbReference type="Pfam" id="PF14497">
    <property type="entry name" value="GST_C_3"/>
    <property type="match status" value="1"/>
</dbReference>
<dbReference type="SUPFAM" id="SSF52833">
    <property type="entry name" value="Thioredoxin-like"/>
    <property type="match status" value="1"/>
</dbReference>
<dbReference type="InterPro" id="IPR004046">
    <property type="entry name" value="GST_C"/>
</dbReference>
<dbReference type="UniPathway" id="UPA00139">
    <property type="reaction ID" value="UER00340"/>
</dbReference>
<keyword evidence="10" id="KW-0413">Isomerase</keyword>
<dbReference type="InterPro" id="IPR036282">
    <property type="entry name" value="Glutathione-S-Trfase_C_sf"/>
</dbReference>
<dbReference type="GO" id="GO:0006559">
    <property type="term" value="P:L-phenylalanine catabolic process"/>
    <property type="evidence" value="ECO:0007669"/>
    <property type="project" value="UniProtKB-UniPathway"/>
</dbReference>
<evidence type="ECO:0000256" key="1">
    <source>
        <dbReference type="ARBA" id="ARBA00001622"/>
    </source>
</evidence>
<dbReference type="GO" id="GO:0004364">
    <property type="term" value="F:glutathione transferase activity"/>
    <property type="evidence" value="ECO:0007669"/>
    <property type="project" value="TreeGrafter"/>
</dbReference>
<feature type="domain" description="GST C-terminal" evidence="9">
    <location>
        <begin position="98"/>
        <end position="227"/>
    </location>
</feature>
<evidence type="ECO:0000256" key="7">
    <source>
        <dbReference type="ARBA" id="ARBA00023232"/>
    </source>
</evidence>
<dbReference type="GO" id="GO:0005739">
    <property type="term" value="C:mitochondrion"/>
    <property type="evidence" value="ECO:0007669"/>
    <property type="project" value="TreeGrafter"/>
</dbReference>
<comment type="pathway">
    <text evidence="3">Amino-acid degradation; L-phenylalanine degradation; acetoacetate and fumarate from L-phenylalanine: step 5/6.</text>
</comment>
<keyword evidence="6" id="KW-0828">Tyrosine catabolism</keyword>
<evidence type="ECO:0000256" key="3">
    <source>
        <dbReference type="ARBA" id="ARBA00004671"/>
    </source>
</evidence>
<sequence>MTSSPIKELTLYSYFYSSAAWRVRSVLALKKIPFKYQCVHLLDGQQHSEDYLKTNPMHQVPSLKVDLEDGSTHTITQSLTIIRFLEENYPEPAIYPKDMILRCKSMAIADTISGGIQPLQNLETLLHYTDPLGLPALDQPARTKVAQFWIDRKLVNLEKLVSSTAGKYCVGDEVSIADVSLVPQMFNARRFGLDTSKYPLLKQIDERLQELEIFKVSHPLSCPDAPKEAGAK</sequence>
<dbReference type="FunFam" id="1.20.1050.10:FF:000010">
    <property type="entry name" value="Maleylacetoacetate isomerase isoform 1"/>
    <property type="match status" value="1"/>
</dbReference>
<dbReference type="GO" id="GO:0006572">
    <property type="term" value="P:L-tyrosine catabolic process"/>
    <property type="evidence" value="ECO:0007669"/>
    <property type="project" value="UniProtKB-KW"/>
</dbReference>
<dbReference type="PROSITE" id="PS50404">
    <property type="entry name" value="GST_NTER"/>
    <property type="match status" value="1"/>
</dbReference>
<evidence type="ECO:0000313" key="10">
    <source>
        <dbReference type="EMBL" id="MDE46913.1"/>
    </source>
</evidence>
<dbReference type="InterPro" id="IPR005955">
    <property type="entry name" value="GST_Zeta"/>
</dbReference>
<dbReference type="PANTHER" id="PTHR42673">
    <property type="entry name" value="MALEYLACETOACETATE ISOMERASE"/>
    <property type="match status" value="1"/>
</dbReference>
<dbReference type="GO" id="GO:0016034">
    <property type="term" value="F:maleylacetoacetate isomerase activity"/>
    <property type="evidence" value="ECO:0007669"/>
    <property type="project" value="UniProtKB-EC"/>
</dbReference>
<dbReference type="InterPro" id="IPR036249">
    <property type="entry name" value="Thioredoxin-like_sf"/>
</dbReference>
<evidence type="ECO:0000256" key="6">
    <source>
        <dbReference type="ARBA" id="ARBA00022878"/>
    </source>
</evidence>
<dbReference type="SUPFAM" id="SSF47616">
    <property type="entry name" value="GST C-terminal domain-like"/>
    <property type="match status" value="1"/>
</dbReference>
<dbReference type="SFLD" id="SFLDS00019">
    <property type="entry name" value="Glutathione_Transferase_(cytos"/>
    <property type="match status" value="1"/>
</dbReference>